<feature type="compositionally biased region" description="Polar residues" evidence="2">
    <location>
        <begin position="536"/>
        <end position="550"/>
    </location>
</feature>
<keyword evidence="5" id="KW-1185">Reference proteome</keyword>
<dbReference type="InterPro" id="IPR002068">
    <property type="entry name" value="A-crystallin/Hsp20_dom"/>
</dbReference>
<feature type="region of interest" description="Disordered" evidence="2">
    <location>
        <begin position="1"/>
        <end position="133"/>
    </location>
</feature>
<feature type="compositionally biased region" description="Low complexity" evidence="2">
    <location>
        <begin position="11"/>
        <end position="31"/>
    </location>
</feature>
<feature type="compositionally biased region" description="Polar residues" evidence="2">
    <location>
        <begin position="89"/>
        <end position="108"/>
    </location>
</feature>
<dbReference type="InterPro" id="IPR008978">
    <property type="entry name" value="HSP20-like_chaperone"/>
</dbReference>
<dbReference type="OrthoDB" id="1431247at2759"/>
<dbReference type="PROSITE" id="PS01031">
    <property type="entry name" value="SHSP"/>
    <property type="match status" value="1"/>
</dbReference>
<feature type="compositionally biased region" description="Polar residues" evidence="2">
    <location>
        <begin position="243"/>
        <end position="261"/>
    </location>
</feature>
<evidence type="ECO:0000256" key="2">
    <source>
        <dbReference type="SAM" id="MobiDB-lite"/>
    </source>
</evidence>
<reference evidence="4" key="1">
    <citation type="submission" date="2018-04" db="EMBL/GenBank/DDBJ databases">
        <title>Whole genome sequencing of Hypsizygus marmoreus.</title>
        <authorList>
            <person name="Choi I.-G."/>
            <person name="Min B."/>
            <person name="Kim J.-G."/>
            <person name="Kim S."/>
            <person name="Oh Y.-L."/>
            <person name="Kong W.-S."/>
            <person name="Park H."/>
            <person name="Jeong J."/>
            <person name="Song E.-S."/>
        </authorList>
    </citation>
    <scope>NUCLEOTIDE SEQUENCE [LARGE SCALE GENOMIC DNA]</scope>
    <source>
        <strain evidence="4">51987-8</strain>
    </source>
</reference>
<evidence type="ECO:0000313" key="5">
    <source>
        <dbReference type="Proteomes" id="UP000076154"/>
    </source>
</evidence>
<dbReference type="InParanoid" id="A0A369J4A8"/>
<gene>
    <name evidence="4" type="ORF">Hypma_002508</name>
</gene>
<evidence type="ECO:0000313" key="4">
    <source>
        <dbReference type="EMBL" id="RDB16861.1"/>
    </source>
</evidence>
<feature type="region of interest" description="Disordered" evidence="2">
    <location>
        <begin position="240"/>
        <end position="303"/>
    </location>
</feature>
<proteinExistence type="inferred from homology"/>
<comment type="similarity">
    <text evidence="1">Belongs to the small heat shock protein (HSP20) family.</text>
</comment>
<dbReference type="Gene3D" id="2.60.40.790">
    <property type="match status" value="1"/>
</dbReference>
<organism evidence="4 5">
    <name type="scientific">Hypsizygus marmoreus</name>
    <name type="common">White beech mushroom</name>
    <name type="synonym">Agaricus marmoreus</name>
    <dbReference type="NCBI Taxonomy" id="39966"/>
    <lineage>
        <taxon>Eukaryota</taxon>
        <taxon>Fungi</taxon>
        <taxon>Dikarya</taxon>
        <taxon>Basidiomycota</taxon>
        <taxon>Agaricomycotina</taxon>
        <taxon>Agaricomycetes</taxon>
        <taxon>Agaricomycetidae</taxon>
        <taxon>Agaricales</taxon>
        <taxon>Tricholomatineae</taxon>
        <taxon>Lyophyllaceae</taxon>
        <taxon>Hypsizygus</taxon>
    </lineage>
</organism>
<evidence type="ECO:0000259" key="3">
    <source>
        <dbReference type="PROSITE" id="PS01031"/>
    </source>
</evidence>
<feature type="compositionally biased region" description="Low complexity" evidence="2">
    <location>
        <begin position="50"/>
        <end position="61"/>
    </location>
</feature>
<feature type="domain" description="SHSP" evidence="3">
    <location>
        <begin position="632"/>
        <end position="737"/>
    </location>
</feature>
<name>A0A369J4A8_HYPMA</name>
<dbReference type="CDD" id="cd06464">
    <property type="entry name" value="ACD_sHsps-like"/>
    <property type="match status" value="1"/>
</dbReference>
<feature type="compositionally biased region" description="Low complexity" evidence="2">
    <location>
        <begin position="149"/>
        <end position="170"/>
    </location>
</feature>
<dbReference type="Proteomes" id="UP000076154">
    <property type="component" value="Unassembled WGS sequence"/>
</dbReference>
<feature type="region of interest" description="Disordered" evidence="2">
    <location>
        <begin position="149"/>
        <end position="225"/>
    </location>
</feature>
<feature type="compositionally biased region" description="Low complexity" evidence="2">
    <location>
        <begin position="510"/>
        <end position="524"/>
    </location>
</feature>
<dbReference type="EMBL" id="LUEZ02000122">
    <property type="protein sequence ID" value="RDB16861.1"/>
    <property type="molecule type" value="Genomic_DNA"/>
</dbReference>
<feature type="compositionally biased region" description="Low complexity" evidence="2">
    <location>
        <begin position="195"/>
        <end position="225"/>
    </location>
</feature>
<comment type="caution">
    <text evidence="4">The sequence shown here is derived from an EMBL/GenBank/DDBJ whole genome shotgun (WGS) entry which is preliminary data.</text>
</comment>
<evidence type="ECO:0000256" key="1">
    <source>
        <dbReference type="PROSITE-ProRule" id="PRU00285"/>
    </source>
</evidence>
<feature type="region of interest" description="Disordered" evidence="2">
    <location>
        <begin position="506"/>
        <end position="635"/>
    </location>
</feature>
<sequence>MESIMREAMDRPTTPQTHTPTSTSTTSPTRPSSRHVRSSSGPVASLRLPSSSSNTATSTSAHRMEPGSLHIPPAPVASNLPMDRELLQRWSSINNTNGNLVASPQRQSPHPRRHASFDSPREVPLPSPSLSPGGMLAAPGIPFFSNYSSGAPSSTSAVSSQTARPSASSSRTDDITADYFPAQPSPQLSSPPSPKTRLSSLSTSSSGSGSTSSSKSRFSMSSPRSSYPYHGARYALFEDNEKPANNTGSGSDWTSQTSPSPSLLEVDSSQDQERKALTAATSDLAQTVPPAPSSSSQFEPNDATLGLNDVTAMTQTTSSLAQPPCADSDAGNLGNGAPTSVRTAARATTIATPIFPFSRPYSQPDAPCRSYPAMQKQATSMGAQDALPRSSTIPPVAHTYARAQVPTPKPMTASEWPDRNSSASLPLPTQIPFHVLPRAAPNSAAGGGEGGEALGGLAAGFGKMNVVDREARIAGDAHADRVRSAHLSEVGSGMGYQQNLQRDFSPYHNQQQPQPVPSSSSSSSTGSLRSADAHYTNITSENGSGPQTSPHVYRPPSISDQRPVSPFRAPQPPPRPSSSPSNQTSPILPLRRSPSQRDASDEFSTDATSYPAPEPPTILAPSVTSPGPFLSHAPPPPDSWIQVETTPMEYKLVVRLPGFRRDGITLATKRRRILHVVADSWENGGGHFERRISFGYDADLVQVRAEFDGEMLRITIPRRPPPVELWSHPRPGPIGRSG</sequence>
<dbReference type="SUPFAM" id="SSF49764">
    <property type="entry name" value="HSP20-like chaperones"/>
    <property type="match status" value="1"/>
</dbReference>
<protein>
    <recommendedName>
        <fullName evidence="3">SHSP domain-containing protein</fullName>
    </recommendedName>
</protein>
<feature type="compositionally biased region" description="Basic and acidic residues" evidence="2">
    <location>
        <begin position="1"/>
        <end position="10"/>
    </location>
</feature>
<dbReference type="AlphaFoldDB" id="A0A369J4A8"/>
<feature type="region of interest" description="Disordered" evidence="2">
    <location>
        <begin position="317"/>
        <end position="339"/>
    </location>
</feature>
<accession>A0A369J4A8</accession>